<dbReference type="PIRSF" id="PIRSF000332">
    <property type="entry name" value="FMO"/>
    <property type="match status" value="1"/>
</dbReference>
<dbReference type="EC" id="1.-.-.-" evidence="7"/>
<dbReference type="InterPro" id="IPR020946">
    <property type="entry name" value="Flavin_mOase-like"/>
</dbReference>
<dbReference type="GO" id="GO:0004499">
    <property type="term" value="F:N,N-dimethylaniline monooxygenase activity"/>
    <property type="evidence" value="ECO:0007669"/>
    <property type="project" value="InterPro"/>
</dbReference>
<dbReference type="InterPro" id="IPR036188">
    <property type="entry name" value="FAD/NAD-bd_sf"/>
</dbReference>
<evidence type="ECO:0000256" key="6">
    <source>
        <dbReference type="ARBA" id="ARBA00023033"/>
    </source>
</evidence>
<accession>A0AAN7RC92</accession>
<evidence type="ECO:0000313" key="8">
    <source>
        <dbReference type="EMBL" id="KAK4793788.1"/>
    </source>
</evidence>
<dbReference type="FunFam" id="3.50.50.60:FF:000099">
    <property type="entry name" value="Flavin-containing monooxygenase"/>
    <property type="match status" value="1"/>
</dbReference>
<name>A0AAN7RC92_TRANT</name>
<evidence type="ECO:0000313" key="9">
    <source>
        <dbReference type="Proteomes" id="UP001346149"/>
    </source>
</evidence>
<keyword evidence="5 7" id="KW-0560">Oxidoreductase</keyword>
<evidence type="ECO:0000256" key="4">
    <source>
        <dbReference type="ARBA" id="ARBA00022857"/>
    </source>
</evidence>
<comment type="similarity">
    <text evidence="1 7">Belongs to the FMO family.</text>
</comment>
<dbReference type="PRINTS" id="PR00370">
    <property type="entry name" value="FMOXYGENASE"/>
</dbReference>
<dbReference type="InterPro" id="IPR000960">
    <property type="entry name" value="Flavin_mOase"/>
</dbReference>
<dbReference type="InterPro" id="IPR050346">
    <property type="entry name" value="FMO-like"/>
</dbReference>
<evidence type="ECO:0000256" key="2">
    <source>
        <dbReference type="ARBA" id="ARBA00022630"/>
    </source>
</evidence>
<dbReference type="Pfam" id="PF00743">
    <property type="entry name" value="FMO-like"/>
    <property type="match status" value="2"/>
</dbReference>
<dbReference type="SUPFAM" id="SSF51905">
    <property type="entry name" value="FAD/NAD(P)-binding domain"/>
    <property type="match status" value="2"/>
</dbReference>
<proteinExistence type="inferred from homology"/>
<keyword evidence="2 7" id="KW-0285">Flavoprotein</keyword>
<dbReference type="PANTHER" id="PTHR23023">
    <property type="entry name" value="DIMETHYLANILINE MONOOXYGENASE"/>
    <property type="match status" value="1"/>
</dbReference>
<protein>
    <recommendedName>
        <fullName evidence="7">Flavin-containing monooxygenase</fullName>
        <ecNumber evidence="7">1.-.-.-</ecNumber>
    </recommendedName>
</protein>
<dbReference type="AlphaFoldDB" id="A0AAN7RC92"/>
<comment type="cofactor">
    <cofactor evidence="7">
        <name>FAD</name>
        <dbReference type="ChEBI" id="CHEBI:57692"/>
    </cofactor>
</comment>
<keyword evidence="4" id="KW-0521">NADP</keyword>
<gene>
    <name evidence="8" type="ORF">SAY86_011782</name>
</gene>
<dbReference type="GO" id="GO:0050660">
    <property type="term" value="F:flavin adenine dinucleotide binding"/>
    <property type="evidence" value="ECO:0007669"/>
    <property type="project" value="InterPro"/>
</dbReference>
<keyword evidence="9" id="KW-1185">Reference proteome</keyword>
<evidence type="ECO:0000256" key="7">
    <source>
        <dbReference type="RuleBase" id="RU361177"/>
    </source>
</evidence>
<evidence type="ECO:0000256" key="5">
    <source>
        <dbReference type="ARBA" id="ARBA00023002"/>
    </source>
</evidence>
<evidence type="ECO:0000256" key="1">
    <source>
        <dbReference type="ARBA" id="ARBA00009183"/>
    </source>
</evidence>
<evidence type="ECO:0000256" key="3">
    <source>
        <dbReference type="ARBA" id="ARBA00022827"/>
    </source>
</evidence>
<comment type="caution">
    <text evidence="8">The sequence shown here is derived from an EMBL/GenBank/DDBJ whole genome shotgun (WGS) entry which is preliminary data.</text>
</comment>
<dbReference type="Proteomes" id="UP001346149">
    <property type="component" value="Unassembled WGS sequence"/>
</dbReference>
<sequence>MWALPLSLSMAPAVVDNLLDHLLPTQSLHAAVIGAGSAGLVAARELRREGHSVVVYERGNQVGGIWAYAPETESDPMGCDPARTVVHSSLYSSLRTNLPRELMGFSDYPFVAGPARSGDPRRFPGHSEVLAYLKGFAREFEIEEMVRFDTEVVKVSLLDGNGNGNGNGLIQWRVKSRKKTDGICSGDEDDEVFDAVVVCTGHHTEPQIAEIPGIDAWPGKQIHSHNYRTPEPFKDQVVVLIGNGQSSADISREIAPVAKEVHVSIRAPAEGIVLGQRPGFGNTWLHPMIECAREDGAIVFADGTCAYADVILHCTGYKYYIPFLETNGIVSVDDNRVGPLYKHIFPPLLAPWLSFVGLPQKVIPFPLFELQSNWIAGVLSGRFTLPSKKEMMEEVENFYAELEAAGVPKRLTHTMTKTQFEYYDWLAEQCGIPGLEEWKKQLFFAGIESLVARPDTYRDE</sequence>
<dbReference type="Gene3D" id="3.50.50.60">
    <property type="entry name" value="FAD/NAD(P)-binding domain"/>
    <property type="match status" value="2"/>
</dbReference>
<reference evidence="8 9" key="1">
    <citation type="journal article" date="2023" name="Hortic Res">
        <title>Pangenome of water caltrop reveals structural variations and asymmetric subgenome divergence after allopolyploidization.</title>
        <authorList>
            <person name="Zhang X."/>
            <person name="Chen Y."/>
            <person name="Wang L."/>
            <person name="Yuan Y."/>
            <person name="Fang M."/>
            <person name="Shi L."/>
            <person name="Lu R."/>
            <person name="Comes H.P."/>
            <person name="Ma Y."/>
            <person name="Chen Y."/>
            <person name="Huang G."/>
            <person name="Zhou Y."/>
            <person name="Zheng Z."/>
            <person name="Qiu Y."/>
        </authorList>
    </citation>
    <scope>NUCLEOTIDE SEQUENCE [LARGE SCALE GENOMIC DNA]</scope>
    <source>
        <strain evidence="8">F231</strain>
    </source>
</reference>
<dbReference type="EMBL" id="JAXQNO010000007">
    <property type="protein sequence ID" value="KAK4793788.1"/>
    <property type="molecule type" value="Genomic_DNA"/>
</dbReference>
<organism evidence="8 9">
    <name type="scientific">Trapa natans</name>
    <name type="common">Water chestnut</name>
    <dbReference type="NCBI Taxonomy" id="22666"/>
    <lineage>
        <taxon>Eukaryota</taxon>
        <taxon>Viridiplantae</taxon>
        <taxon>Streptophyta</taxon>
        <taxon>Embryophyta</taxon>
        <taxon>Tracheophyta</taxon>
        <taxon>Spermatophyta</taxon>
        <taxon>Magnoliopsida</taxon>
        <taxon>eudicotyledons</taxon>
        <taxon>Gunneridae</taxon>
        <taxon>Pentapetalae</taxon>
        <taxon>rosids</taxon>
        <taxon>malvids</taxon>
        <taxon>Myrtales</taxon>
        <taxon>Lythraceae</taxon>
        <taxon>Trapa</taxon>
    </lineage>
</organism>
<dbReference type="GO" id="GO:0050661">
    <property type="term" value="F:NADP binding"/>
    <property type="evidence" value="ECO:0007669"/>
    <property type="project" value="InterPro"/>
</dbReference>
<keyword evidence="6 7" id="KW-0503">Monooxygenase</keyword>
<keyword evidence="3 7" id="KW-0274">FAD</keyword>